<gene>
    <name evidence="2" type="ORF">FHX33_002823</name>
</gene>
<keyword evidence="1" id="KW-0472">Membrane</keyword>
<keyword evidence="3" id="KW-1185">Reference proteome</keyword>
<keyword evidence="1" id="KW-0812">Transmembrane</keyword>
<accession>A0A7W4UXF0</accession>
<dbReference type="AlphaFoldDB" id="A0A7W4UXF0"/>
<evidence type="ECO:0000256" key="1">
    <source>
        <dbReference type="SAM" id="Phobius"/>
    </source>
</evidence>
<reference evidence="2 3" key="1">
    <citation type="submission" date="2020-08" db="EMBL/GenBank/DDBJ databases">
        <title>Sequencing the genomes of 1000 actinobacteria strains.</title>
        <authorList>
            <person name="Klenk H.-P."/>
        </authorList>
    </citation>
    <scope>NUCLEOTIDE SEQUENCE [LARGE SCALE GENOMIC DNA]</scope>
    <source>
        <strain evidence="2 3">DSM 20146</strain>
    </source>
</reference>
<evidence type="ECO:0000313" key="2">
    <source>
        <dbReference type="EMBL" id="MBB2968053.1"/>
    </source>
</evidence>
<protein>
    <submittedName>
        <fullName evidence="2">Uncharacterized protein</fullName>
    </submittedName>
</protein>
<dbReference type="EMBL" id="JACHVP010000003">
    <property type="protein sequence ID" value="MBB2968053.1"/>
    <property type="molecule type" value="Genomic_DNA"/>
</dbReference>
<comment type="caution">
    <text evidence="2">The sequence shown here is derived from an EMBL/GenBank/DDBJ whole genome shotgun (WGS) entry which is preliminary data.</text>
</comment>
<organism evidence="2 3">
    <name type="scientific">Leifsonia aquatica</name>
    <name type="common">Corynebacterium aquaticum</name>
    <dbReference type="NCBI Taxonomy" id="144185"/>
    <lineage>
        <taxon>Bacteria</taxon>
        <taxon>Bacillati</taxon>
        <taxon>Actinomycetota</taxon>
        <taxon>Actinomycetes</taxon>
        <taxon>Micrococcales</taxon>
        <taxon>Microbacteriaceae</taxon>
        <taxon>Leifsonia</taxon>
    </lineage>
</organism>
<proteinExistence type="predicted"/>
<name>A0A7W4UXF0_LEIAQ</name>
<feature type="transmembrane region" description="Helical" evidence="1">
    <location>
        <begin position="21"/>
        <end position="41"/>
    </location>
</feature>
<sequence length="144" mass="15063">MASGGGATNAGDRRWRIGGALALLVPIAAVTFLVATVVNGLPDAPTPDDARGEAAAILREVDAADLGALRTRFATPYPPGADELYANCRVIAPEARGIEVSGRGDFPASFVITVVGAARQDPERHASCAFSLVRKDRHWTIGVR</sequence>
<evidence type="ECO:0000313" key="3">
    <source>
        <dbReference type="Proteomes" id="UP000538196"/>
    </source>
</evidence>
<keyword evidence="1" id="KW-1133">Transmembrane helix</keyword>
<dbReference type="RefSeq" id="WP_021762718.1">
    <property type="nucleotide sequence ID" value="NZ_JACHVP010000003.1"/>
</dbReference>
<dbReference type="Proteomes" id="UP000538196">
    <property type="component" value="Unassembled WGS sequence"/>
</dbReference>